<comment type="caution">
    <text evidence="1">The sequence shown here is derived from an EMBL/GenBank/DDBJ whole genome shotgun (WGS) entry which is preliminary data.</text>
</comment>
<proteinExistence type="predicted"/>
<name>A0AAX2AH79_9BACT</name>
<dbReference type="Gene3D" id="1.10.30.50">
    <property type="match status" value="1"/>
</dbReference>
<evidence type="ECO:0008006" key="3">
    <source>
        <dbReference type="Google" id="ProtNLM"/>
    </source>
</evidence>
<organism evidence="1 2">
    <name type="scientific">Malaciobacter mytili LMG 24559</name>
    <dbReference type="NCBI Taxonomy" id="1032238"/>
    <lineage>
        <taxon>Bacteria</taxon>
        <taxon>Pseudomonadati</taxon>
        <taxon>Campylobacterota</taxon>
        <taxon>Epsilonproteobacteria</taxon>
        <taxon>Campylobacterales</taxon>
        <taxon>Arcobacteraceae</taxon>
        <taxon>Malaciobacter</taxon>
    </lineage>
</organism>
<dbReference type="CDD" id="cd00085">
    <property type="entry name" value="HNHc"/>
    <property type="match status" value="1"/>
</dbReference>
<protein>
    <recommendedName>
        <fullName evidence="3">HNH endonuclease</fullName>
    </recommendedName>
</protein>
<sequence>MAKEKRETRGRISGFKFLDLPYENAQVHYTCLSCQKDNYVDIGKELLSVEDAYQNANWVCKSCGFNHSSKSDLPFEHWNPDIIKATSLPTQRFWNAFFKNSLESAESYYKICGACGRTLPFSHFAKKSSSKGPLVRQFECRACKAAANAILNPFRTRDEMLKSATSRRTAQLFTDVLDEKIEIKKLFEKFDSKCFSCECDLDIDDRKSYQIDHILPNVYLWPLTESNAELLCRGCNLKKKHHWPSKFFKSNSKLYRLAQITGANLELLTSTKPLTNTDVDVNLAMDKYLGQIREQSDFPKRIQEFKKIIEGFDLIDKLSLENKQILGLEE</sequence>
<accession>A0AAX2AH79</accession>
<dbReference type="Proteomes" id="UP000290092">
    <property type="component" value="Unassembled WGS sequence"/>
</dbReference>
<evidence type="ECO:0000313" key="2">
    <source>
        <dbReference type="Proteomes" id="UP000290092"/>
    </source>
</evidence>
<dbReference type="AlphaFoldDB" id="A0AAX2AH79"/>
<dbReference type="InterPro" id="IPR003615">
    <property type="entry name" value="HNH_nuc"/>
</dbReference>
<gene>
    <name evidence="1" type="ORF">CP985_04170</name>
</gene>
<dbReference type="RefSeq" id="WP_114840645.1">
    <property type="nucleotide sequence ID" value="NZ_CP031219.1"/>
</dbReference>
<dbReference type="KEGG" id="amyt:AMYT_0125"/>
<dbReference type="EMBL" id="NXID01000010">
    <property type="protein sequence ID" value="RXK16359.1"/>
    <property type="molecule type" value="Genomic_DNA"/>
</dbReference>
<evidence type="ECO:0000313" key="1">
    <source>
        <dbReference type="EMBL" id="RXK16359.1"/>
    </source>
</evidence>
<keyword evidence="2" id="KW-1185">Reference proteome</keyword>
<reference evidence="1 2" key="1">
    <citation type="submission" date="2017-09" db="EMBL/GenBank/DDBJ databases">
        <title>Genomics of the genus Arcobacter.</title>
        <authorList>
            <person name="Perez-Cataluna A."/>
            <person name="Figueras M.J."/>
            <person name="Salas-Masso N."/>
        </authorList>
    </citation>
    <scope>NUCLEOTIDE SEQUENCE [LARGE SCALE GENOMIC DNA]</scope>
    <source>
        <strain evidence="1 2">CECT 7386</strain>
    </source>
</reference>